<sequence>MNLPSKIVSLLGAIDLEGSKVVRRERFIFLCGGAASHDPSAPTSLRQLLLPPAGPILPFPDFTVLLAENAAAAFAKTSFDDLLEHEQVISAIADAVILIVESPGSLCELGAFVKIDEIAKKLIIVMQGKYLRGASFVTKGALRHHEIKYGREPLGYEWETDNLGIVHCEEVVKNSLIEGVNKEVTEVAKSNRTSRFENHLVEHRAFLVLLACFLLRAPSITEVDKAVEVMGVSMKQSEIRNLLEVLIFSKLVYPAQDGKQTFYVPKVQAAPLRVSFKKGLGVSSLSRVAAEINSELDRFDVRKLQMFRRHNGS</sequence>
<reference evidence="1 2" key="1">
    <citation type="submission" date="2023-04" db="EMBL/GenBank/DDBJ databases">
        <title>A long-awaited taxogenomic arrangement of the family Halomonadaceae.</title>
        <authorList>
            <person name="De La Haba R."/>
            <person name="Chuvochina M."/>
            <person name="Wittouck S."/>
            <person name="Arahal D.R."/>
            <person name="Sanchez-Porro C."/>
            <person name="Hugenholtz P."/>
            <person name="Ventosa A."/>
        </authorList>
    </citation>
    <scope>NUCLEOTIDE SEQUENCE [LARGE SCALE GENOMIC DNA]</scope>
    <source>
        <strain evidence="1 2">DSM 26770</strain>
    </source>
</reference>
<dbReference type="Proteomes" id="UP001251374">
    <property type="component" value="Unassembled WGS sequence"/>
</dbReference>
<evidence type="ECO:0000313" key="1">
    <source>
        <dbReference type="EMBL" id="MDR5907869.1"/>
    </source>
</evidence>
<protein>
    <submittedName>
        <fullName evidence="1">Retron St85 family effector protein</fullName>
    </submittedName>
</protein>
<organism evidence="1 2">
    <name type="scientific">Franzmannia qiaohouensis</name>
    <dbReference type="NCBI Taxonomy" id="1329370"/>
    <lineage>
        <taxon>Bacteria</taxon>
        <taxon>Pseudomonadati</taxon>
        <taxon>Pseudomonadota</taxon>
        <taxon>Gammaproteobacteria</taxon>
        <taxon>Oceanospirillales</taxon>
        <taxon>Halomonadaceae</taxon>
        <taxon>Franzmannia</taxon>
    </lineage>
</organism>
<dbReference type="InterPro" id="IPR049725">
    <property type="entry name" value="STM3845-like"/>
</dbReference>
<accession>A0ABU1HK49</accession>
<name>A0ABU1HK49_9GAMM</name>
<evidence type="ECO:0000313" key="2">
    <source>
        <dbReference type="Proteomes" id="UP001251374"/>
    </source>
</evidence>
<proteinExistence type="predicted"/>
<dbReference type="NCBIfam" id="NF038232">
    <property type="entry name" value="STM3845_fam"/>
    <property type="match status" value="1"/>
</dbReference>
<keyword evidence="2" id="KW-1185">Reference proteome</keyword>
<dbReference type="EMBL" id="JARWAM010000038">
    <property type="protein sequence ID" value="MDR5907869.1"/>
    <property type="molecule type" value="Genomic_DNA"/>
</dbReference>
<dbReference type="RefSeq" id="WP_309725574.1">
    <property type="nucleotide sequence ID" value="NZ_JARWAM010000038.1"/>
</dbReference>
<gene>
    <name evidence="1" type="ORF">QC821_21570</name>
</gene>
<comment type="caution">
    <text evidence="1">The sequence shown here is derived from an EMBL/GenBank/DDBJ whole genome shotgun (WGS) entry which is preliminary data.</text>
</comment>